<keyword evidence="1" id="KW-1133">Transmembrane helix</keyword>
<evidence type="ECO:0000256" key="1">
    <source>
        <dbReference type="SAM" id="Phobius"/>
    </source>
</evidence>
<dbReference type="Proteomes" id="UP000279908">
    <property type="component" value="Unassembled WGS sequence"/>
</dbReference>
<evidence type="ECO:0000313" key="4">
    <source>
        <dbReference type="Proteomes" id="UP000279908"/>
    </source>
</evidence>
<dbReference type="EMBL" id="RXYK01000006">
    <property type="protein sequence ID" value="RTY38204.1"/>
    <property type="molecule type" value="Genomic_DNA"/>
</dbReference>
<evidence type="ECO:0000259" key="2">
    <source>
        <dbReference type="Pfam" id="PF03703"/>
    </source>
</evidence>
<dbReference type="PANTHER" id="PTHR37938:SF1">
    <property type="entry name" value="BLL0215 PROTEIN"/>
    <property type="match status" value="1"/>
</dbReference>
<feature type="transmembrane region" description="Helical" evidence="1">
    <location>
        <begin position="57"/>
        <end position="73"/>
    </location>
</feature>
<feature type="transmembrane region" description="Helical" evidence="1">
    <location>
        <begin position="20"/>
        <end position="45"/>
    </location>
</feature>
<dbReference type="AlphaFoldDB" id="A0A432AUN7"/>
<organism evidence="3 4">
    <name type="scientific">Chlorobium phaeovibrioides</name>
    <dbReference type="NCBI Taxonomy" id="1094"/>
    <lineage>
        <taxon>Bacteria</taxon>
        <taxon>Pseudomonadati</taxon>
        <taxon>Chlorobiota</taxon>
        <taxon>Chlorobiia</taxon>
        <taxon>Chlorobiales</taxon>
        <taxon>Chlorobiaceae</taxon>
        <taxon>Chlorobium/Pelodictyon group</taxon>
        <taxon>Chlorobium</taxon>
    </lineage>
</organism>
<comment type="caution">
    <text evidence="3">The sequence shown here is derived from an EMBL/GenBank/DDBJ whole genome shotgun (WGS) entry which is preliminary data.</text>
</comment>
<name>A0A432AUN7_CHLPH</name>
<dbReference type="PANTHER" id="PTHR37938">
    <property type="entry name" value="BLL0215 PROTEIN"/>
    <property type="match status" value="1"/>
</dbReference>
<dbReference type="InterPro" id="IPR005182">
    <property type="entry name" value="YdbS-like_PH"/>
</dbReference>
<reference evidence="3 4" key="1">
    <citation type="submission" date="2018-12" db="EMBL/GenBank/DDBJ databases">
        <authorList>
            <person name="Lunina O.N."/>
            <person name="Grouzdev D.S."/>
            <person name="Gorlenko V.M."/>
            <person name="Savvichev A.S."/>
        </authorList>
    </citation>
    <scope>NUCLEOTIDE SEQUENCE [LARGE SCALE GENOMIC DNA]</scope>
    <source>
        <strain evidence="3 4">BrKhr-17</strain>
    </source>
</reference>
<gene>
    <name evidence="3" type="ORF">EKD02_05665</name>
</gene>
<protein>
    <submittedName>
        <fullName evidence="3">PH domain-containing protein</fullName>
    </submittedName>
</protein>
<accession>A0A432AUN7</accession>
<proteinExistence type="predicted"/>
<evidence type="ECO:0000313" key="3">
    <source>
        <dbReference type="EMBL" id="RTY38204.1"/>
    </source>
</evidence>
<sequence length="167" mass="18272">MGYVDKNMMEGEVLYASGRLHWIIFSKAIAFSAAAAVLLLFALALHMGENQDTAQGTFTLGFISLLPAIWYGIEALIRRQSTELAVTSKRVIAKFGFIRRSTIEINHSKVESFHVDQSVLGRMLGFGTLNINGTGGGITPIPNITDPLGFRRRAIEAIDDSQKRSSA</sequence>
<keyword evidence="1" id="KW-0472">Membrane</keyword>
<feature type="domain" description="YdbS-like PH" evidence="2">
    <location>
        <begin position="81"/>
        <end position="146"/>
    </location>
</feature>
<dbReference type="Pfam" id="PF03703">
    <property type="entry name" value="bPH_2"/>
    <property type="match status" value="1"/>
</dbReference>
<keyword evidence="1" id="KW-0812">Transmembrane</keyword>